<dbReference type="AlphaFoldDB" id="A0A4S8MJ06"/>
<keyword evidence="2" id="KW-0472">Membrane</keyword>
<evidence type="ECO:0000256" key="3">
    <source>
        <dbReference type="SAM" id="SignalP"/>
    </source>
</evidence>
<protein>
    <recommendedName>
        <fullName evidence="6">Mid2 domain-containing protein</fullName>
    </recommendedName>
</protein>
<evidence type="ECO:0000313" key="4">
    <source>
        <dbReference type="EMBL" id="THV02511.1"/>
    </source>
</evidence>
<sequence>MLLKLISILSFSHLVLSALQDRVIDDESGDSSTGFVPIYNLVEAQWNQGNRCQTCTLRPSPLDVEQGTWHDTSGSGSRSIQFRFTGVSITVYGIIATRQTGLPSNTNWVYILDGETESYTTELPLSEVPLDNFIYNVSLLSLSNLSNTPHTLVLEANMPLRSRHSILFDYAKYQFDDGLDSSLVPITVGSSTGLSTSASSTSTQSPTTSTSPPSISSSGDSTISTSDTSQTQPTSSPSSSSSFTSSNSSETGTSVMPSVTSQANVNVKKNHLAVILGSTFGGLAFLPLSLVLFVYIRRHRREAFLHRSQFRVDPFDSTPSHAAAAPLPSVPSAPLIPYLNQLPQTTAMGDGMLPLAGVPSSENEPGDGTAPLIPNRKERSEINQLRAAIADLHRMIRDMRYHGGNGWSLSRDRKARAAAS</sequence>
<keyword evidence="5" id="KW-1185">Reference proteome</keyword>
<feature type="region of interest" description="Disordered" evidence="1">
    <location>
        <begin position="191"/>
        <end position="257"/>
    </location>
</feature>
<dbReference type="EMBL" id="ML179076">
    <property type="protein sequence ID" value="THV02511.1"/>
    <property type="molecule type" value="Genomic_DNA"/>
</dbReference>
<dbReference type="Proteomes" id="UP000297245">
    <property type="component" value="Unassembled WGS sequence"/>
</dbReference>
<keyword evidence="2" id="KW-1133">Transmembrane helix</keyword>
<proteinExistence type="predicted"/>
<feature type="compositionally biased region" description="Low complexity" evidence="1">
    <location>
        <begin position="191"/>
        <end position="254"/>
    </location>
</feature>
<feature type="signal peptide" evidence="3">
    <location>
        <begin position="1"/>
        <end position="17"/>
    </location>
</feature>
<name>A0A4S8MJ06_DENBC</name>
<evidence type="ECO:0000256" key="2">
    <source>
        <dbReference type="SAM" id="Phobius"/>
    </source>
</evidence>
<evidence type="ECO:0008006" key="6">
    <source>
        <dbReference type="Google" id="ProtNLM"/>
    </source>
</evidence>
<dbReference type="OrthoDB" id="2758521at2759"/>
<keyword evidence="2" id="KW-0812">Transmembrane</keyword>
<evidence type="ECO:0000313" key="5">
    <source>
        <dbReference type="Proteomes" id="UP000297245"/>
    </source>
</evidence>
<feature type="chain" id="PRO_5020834526" description="Mid2 domain-containing protein" evidence="3">
    <location>
        <begin position="18"/>
        <end position="420"/>
    </location>
</feature>
<keyword evidence="3" id="KW-0732">Signal</keyword>
<accession>A0A4S8MJ06</accession>
<organism evidence="4 5">
    <name type="scientific">Dendrothele bispora (strain CBS 962.96)</name>
    <dbReference type="NCBI Taxonomy" id="1314807"/>
    <lineage>
        <taxon>Eukaryota</taxon>
        <taxon>Fungi</taxon>
        <taxon>Dikarya</taxon>
        <taxon>Basidiomycota</taxon>
        <taxon>Agaricomycotina</taxon>
        <taxon>Agaricomycetes</taxon>
        <taxon>Agaricomycetidae</taxon>
        <taxon>Agaricales</taxon>
        <taxon>Agaricales incertae sedis</taxon>
        <taxon>Dendrothele</taxon>
    </lineage>
</organism>
<feature type="transmembrane region" description="Helical" evidence="2">
    <location>
        <begin position="272"/>
        <end position="296"/>
    </location>
</feature>
<reference evidence="4 5" key="1">
    <citation type="journal article" date="2019" name="Nat. Ecol. Evol.">
        <title>Megaphylogeny resolves global patterns of mushroom evolution.</title>
        <authorList>
            <person name="Varga T."/>
            <person name="Krizsan K."/>
            <person name="Foldi C."/>
            <person name="Dima B."/>
            <person name="Sanchez-Garcia M."/>
            <person name="Sanchez-Ramirez S."/>
            <person name="Szollosi G.J."/>
            <person name="Szarkandi J.G."/>
            <person name="Papp V."/>
            <person name="Albert L."/>
            <person name="Andreopoulos W."/>
            <person name="Angelini C."/>
            <person name="Antonin V."/>
            <person name="Barry K.W."/>
            <person name="Bougher N.L."/>
            <person name="Buchanan P."/>
            <person name="Buyck B."/>
            <person name="Bense V."/>
            <person name="Catcheside P."/>
            <person name="Chovatia M."/>
            <person name="Cooper J."/>
            <person name="Damon W."/>
            <person name="Desjardin D."/>
            <person name="Finy P."/>
            <person name="Geml J."/>
            <person name="Haridas S."/>
            <person name="Hughes K."/>
            <person name="Justo A."/>
            <person name="Karasinski D."/>
            <person name="Kautmanova I."/>
            <person name="Kiss B."/>
            <person name="Kocsube S."/>
            <person name="Kotiranta H."/>
            <person name="LaButti K.M."/>
            <person name="Lechner B.E."/>
            <person name="Liimatainen K."/>
            <person name="Lipzen A."/>
            <person name="Lukacs Z."/>
            <person name="Mihaltcheva S."/>
            <person name="Morgado L.N."/>
            <person name="Niskanen T."/>
            <person name="Noordeloos M.E."/>
            <person name="Ohm R.A."/>
            <person name="Ortiz-Santana B."/>
            <person name="Ovrebo C."/>
            <person name="Racz N."/>
            <person name="Riley R."/>
            <person name="Savchenko A."/>
            <person name="Shiryaev A."/>
            <person name="Soop K."/>
            <person name="Spirin V."/>
            <person name="Szebenyi C."/>
            <person name="Tomsovsky M."/>
            <person name="Tulloss R.E."/>
            <person name="Uehling J."/>
            <person name="Grigoriev I.V."/>
            <person name="Vagvolgyi C."/>
            <person name="Papp T."/>
            <person name="Martin F.M."/>
            <person name="Miettinen O."/>
            <person name="Hibbett D.S."/>
            <person name="Nagy L.G."/>
        </authorList>
    </citation>
    <scope>NUCLEOTIDE SEQUENCE [LARGE SCALE GENOMIC DNA]</scope>
    <source>
        <strain evidence="4 5">CBS 962.96</strain>
    </source>
</reference>
<evidence type="ECO:0000256" key="1">
    <source>
        <dbReference type="SAM" id="MobiDB-lite"/>
    </source>
</evidence>
<gene>
    <name evidence="4" type="ORF">K435DRAFT_963025</name>
</gene>
<dbReference type="Gene3D" id="2.60.120.260">
    <property type="entry name" value="Galactose-binding domain-like"/>
    <property type="match status" value="1"/>
</dbReference>